<evidence type="ECO:0000259" key="2">
    <source>
        <dbReference type="Pfam" id="PF07905"/>
    </source>
</evidence>
<dbReference type="PANTHER" id="PTHR33744:SF1">
    <property type="entry name" value="DNA-BINDING TRANSCRIPTIONAL ACTIVATOR ADER"/>
    <property type="match status" value="1"/>
</dbReference>
<dbReference type="InterPro" id="IPR041522">
    <property type="entry name" value="CdaR_GGDEF"/>
</dbReference>
<keyword evidence="6" id="KW-1185">Reference proteome</keyword>
<dbReference type="EMBL" id="PVXQ01000005">
    <property type="protein sequence ID" value="PRR83714.1"/>
    <property type="molecule type" value="Genomic_DNA"/>
</dbReference>
<feature type="domain" description="CdaR GGDEF-like" evidence="4">
    <location>
        <begin position="153"/>
        <end position="268"/>
    </location>
</feature>
<gene>
    <name evidence="5" type="primary">pucR_1</name>
    <name evidence="5" type="ORF">CLVI_06610</name>
</gene>
<comment type="caution">
    <text evidence="5">The sequence shown here is derived from an EMBL/GenBank/DDBJ whole genome shotgun (WGS) entry which is preliminary data.</text>
</comment>
<evidence type="ECO:0000313" key="6">
    <source>
        <dbReference type="Proteomes" id="UP000239471"/>
    </source>
</evidence>
<dbReference type="InterPro" id="IPR042070">
    <property type="entry name" value="PucR_C-HTH_sf"/>
</dbReference>
<dbReference type="InterPro" id="IPR012914">
    <property type="entry name" value="PucR_dom"/>
</dbReference>
<accession>A0A2T0BIL2</accession>
<dbReference type="PANTHER" id="PTHR33744">
    <property type="entry name" value="CARBOHYDRATE DIACID REGULATOR"/>
    <property type="match status" value="1"/>
</dbReference>
<dbReference type="InterPro" id="IPR051448">
    <property type="entry name" value="CdaR-like_regulators"/>
</dbReference>
<dbReference type="AlphaFoldDB" id="A0A2T0BIL2"/>
<comment type="similarity">
    <text evidence="1">Belongs to the CdaR family.</text>
</comment>
<dbReference type="Pfam" id="PF13556">
    <property type="entry name" value="HTH_30"/>
    <property type="match status" value="1"/>
</dbReference>
<organism evidence="5 6">
    <name type="scientific">Clostridium vincentii</name>
    <dbReference type="NCBI Taxonomy" id="52704"/>
    <lineage>
        <taxon>Bacteria</taxon>
        <taxon>Bacillati</taxon>
        <taxon>Bacillota</taxon>
        <taxon>Clostridia</taxon>
        <taxon>Eubacteriales</taxon>
        <taxon>Clostridiaceae</taxon>
        <taxon>Clostridium</taxon>
    </lineage>
</organism>
<dbReference type="Gene3D" id="1.10.10.2840">
    <property type="entry name" value="PucR C-terminal helix-turn-helix domain"/>
    <property type="match status" value="1"/>
</dbReference>
<dbReference type="Pfam" id="PF07905">
    <property type="entry name" value="PucR"/>
    <property type="match status" value="1"/>
</dbReference>
<protein>
    <submittedName>
        <fullName evidence="5">Purine catabolism regulatory protein</fullName>
    </submittedName>
</protein>
<evidence type="ECO:0000313" key="5">
    <source>
        <dbReference type="EMBL" id="PRR83714.1"/>
    </source>
</evidence>
<dbReference type="Pfam" id="PF17853">
    <property type="entry name" value="GGDEF_2"/>
    <property type="match status" value="1"/>
</dbReference>
<dbReference type="Proteomes" id="UP000239471">
    <property type="component" value="Unassembled WGS sequence"/>
</dbReference>
<feature type="domain" description="PucR C-terminal helix-turn-helix" evidence="3">
    <location>
        <begin position="326"/>
        <end position="382"/>
    </location>
</feature>
<dbReference type="InterPro" id="IPR025736">
    <property type="entry name" value="PucR_C-HTH_dom"/>
</dbReference>
<reference evidence="5 6" key="1">
    <citation type="submission" date="2018-03" db="EMBL/GenBank/DDBJ databases">
        <title>Genome sequence of Clostridium vincentii DSM 10228.</title>
        <authorList>
            <person name="Poehlein A."/>
            <person name="Daniel R."/>
        </authorList>
    </citation>
    <scope>NUCLEOTIDE SEQUENCE [LARGE SCALE GENOMIC DNA]</scope>
    <source>
        <strain evidence="5 6">DSM 10228</strain>
    </source>
</reference>
<sequence length="386" mass="45108">MSIRLEGLYYNYEKKFEISLIAGQEGMGKLVQWVHIVENENVDGYISGGELVITTGVPYKEKSWLLNLVKSLHANNACGIIVNIGPNIECIPIEIIDFCNKNKFPLLTIPWHVHLVNLTREFANKIVGSEQNELSISEAFKNAIYSSEDIELYRSQLERYGFEVDSDYCVITIKIEDYDKENNDFNINLARYKIKAIINQVSEKFSIINDNNFLVLILIDMEYDEIMSCIEVIEQELLMKKADFTFHMGIGNILSGITYLGTSYKQAISSYKMAIKNESYHMCYKDMGVYKLLISMENNEILQELYYEIFQKLLEFDEINGTEYINFLREYINHNASVQEMADYMFVHRNTINYKIEKIKEITEYDMRNEEDKFKIMLALKIQDIL</sequence>
<evidence type="ECO:0000256" key="1">
    <source>
        <dbReference type="ARBA" id="ARBA00006754"/>
    </source>
</evidence>
<dbReference type="RefSeq" id="WP_170065574.1">
    <property type="nucleotide sequence ID" value="NZ_PVXQ01000005.1"/>
</dbReference>
<evidence type="ECO:0000259" key="3">
    <source>
        <dbReference type="Pfam" id="PF13556"/>
    </source>
</evidence>
<feature type="domain" description="Purine catabolism PurC-like" evidence="2">
    <location>
        <begin position="18"/>
        <end position="126"/>
    </location>
</feature>
<evidence type="ECO:0000259" key="4">
    <source>
        <dbReference type="Pfam" id="PF17853"/>
    </source>
</evidence>
<name>A0A2T0BIL2_9CLOT</name>
<proteinExistence type="inferred from homology"/>